<keyword evidence="7" id="KW-1185">Reference proteome</keyword>
<evidence type="ECO:0000313" key="7">
    <source>
        <dbReference type="Proteomes" id="UP000789572"/>
    </source>
</evidence>
<dbReference type="AlphaFoldDB" id="A0A9N8W7H5"/>
<keyword evidence="2 4" id="KW-0732">Signal</keyword>
<sequence length="242" mass="25471">MRSTFLSLLLFFSSASFSAASYLISSPGTGTVWNANDKVEVDWQGTDEPKVKVRLVYGSAANLQQYAVLCDGIDSSVGKCSYTVDSNIPSGRDYAVTVGEDPNNYGYSSFFTIKAKGDLPPATGCPNFGGQNCPESLPCCSASGYCGVGNDYCAPSNGNKCGNSVCDASNPCCSKYNFCGATPDHCGIGCQAGKSFNGKCLTPQASPKPKKCDAGQRAELDASPERVLVASVARKMDLIMRQ</sequence>
<reference evidence="6" key="1">
    <citation type="submission" date="2021-06" db="EMBL/GenBank/DDBJ databases">
        <authorList>
            <person name="Kallberg Y."/>
            <person name="Tangrot J."/>
            <person name="Rosling A."/>
        </authorList>
    </citation>
    <scope>NUCLEOTIDE SEQUENCE</scope>
    <source>
        <strain evidence="6">IA702</strain>
    </source>
</reference>
<dbReference type="Gene3D" id="3.30.60.10">
    <property type="entry name" value="Endochitinase-like"/>
    <property type="match status" value="2"/>
</dbReference>
<dbReference type="GO" id="GO:0008061">
    <property type="term" value="F:chitin binding"/>
    <property type="evidence" value="ECO:0007669"/>
    <property type="project" value="UniProtKB-UniRule"/>
</dbReference>
<dbReference type="InterPro" id="IPR036861">
    <property type="entry name" value="Endochitinase-like_sf"/>
</dbReference>
<feature type="disulfide bond" evidence="3">
    <location>
        <begin position="172"/>
        <end position="186"/>
    </location>
</feature>
<evidence type="ECO:0000256" key="4">
    <source>
        <dbReference type="SAM" id="SignalP"/>
    </source>
</evidence>
<evidence type="ECO:0000256" key="3">
    <source>
        <dbReference type="PROSITE-ProRule" id="PRU00261"/>
    </source>
</evidence>
<comment type="caution">
    <text evidence="6">The sequence shown here is derived from an EMBL/GenBank/DDBJ whole genome shotgun (WGS) entry which is preliminary data.</text>
</comment>
<feature type="chain" id="PRO_5040449801" evidence="4">
    <location>
        <begin position="21"/>
        <end position="242"/>
    </location>
</feature>
<dbReference type="SUPFAM" id="SSF57016">
    <property type="entry name" value="Plant lectins/antimicrobial peptides"/>
    <property type="match status" value="1"/>
</dbReference>
<dbReference type="InterPro" id="IPR018466">
    <property type="entry name" value="Kre9/Knh1-like_N"/>
</dbReference>
<comment type="caution">
    <text evidence="3">Lacks conserved residue(s) required for the propagation of feature annotation.</text>
</comment>
<dbReference type="InterPro" id="IPR052982">
    <property type="entry name" value="SRP1/TIP1-like"/>
</dbReference>
<gene>
    <name evidence="6" type="ORF">POCULU_LOCUS1163</name>
</gene>
<protein>
    <submittedName>
        <fullName evidence="6">8583_t:CDS:1</fullName>
    </submittedName>
</protein>
<keyword evidence="1 3" id="KW-0147">Chitin-binding</keyword>
<proteinExistence type="predicted"/>
<organism evidence="6 7">
    <name type="scientific">Paraglomus occultum</name>
    <dbReference type="NCBI Taxonomy" id="144539"/>
    <lineage>
        <taxon>Eukaryota</taxon>
        <taxon>Fungi</taxon>
        <taxon>Fungi incertae sedis</taxon>
        <taxon>Mucoromycota</taxon>
        <taxon>Glomeromycotina</taxon>
        <taxon>Glomeromycetes</taxon>
        <taxon>Paraglomerales</taxon>
        <taxon>Paraglomeraceae</taxon>
        <taxon>Paraglomus</taxon>
    </lineage>
</organism>
<dbReference type="OrthoDB" id="2391619at2759"/>
<feature type="signal peptide" evidence="4">
    <location>
        <begin position="1"/>
        <end position="20"/>
    </location>
</feature>
<keyword evidence="3" id="KW-1015">Disulfide bond</keyword>
<feature type="domain" description="Chitin-binding type-1" evidence="5">
    <location>
        <begin position="158"/>
        <end position="202"/>
    </location>
</feature>
<dbReference type="SMART" id="SM00270">
    <property type="entry name" value="ChtBD1"/>
    <property type="match status" value="2"/>
</dbReference>
<evidence type="ECO:0000256" key="2">
    <source>
        <dbReference type="ARBA" id="ARBA00022729"/>
    </source>
</evidence>
<accession>A0A9N8W7H5</accession>
<dbReference type="InterPro" id="IPR001002">
    <property type="entry name" value="Chitin-bd_1"/>
</dbReference>
<evidence type="ECO:0000259" key="5">
    <source>
        <dbReference type="PROSITE" id="PS50941"/>
    </source>
</evidence>
<name>A0A9N8W7H5_9GLOM</name>
<dbReference type="PROSITE" id="PS50941">
    <property type="entry name" value="CHIT_BIND_I_2"/>
    <property type="match status" value="1"/>
</dbReference>
<dbReference type="Pfam" id="PF10342">
    <property type="entry name" value="Kre9_KNH"/>
    <property type="match status" value="1"/>
</dbReference>
<dbReference type="PANTHER" id="PTHR40633:SF5">
    <property type="entry name" value="ANCHORED PROTEIN, PUTATIVE (AFU_ORTHOLOGUE AFUA_8G04370)-RELATED"/>
    <property type="match status" value="1"/>
</dbReference>
<dbReference type="Proteomes" id="UP000789572">
    <property type="component" value="Unassembled WGS sequence"/>
</dbReference>
<dbReference type="EMBL" id="CAJVPJ010000080">
    <property type="protein sequence ID" value="CAG8473546.1"/>
    <property type="molecule type" value="Genomic_DNA"/>
</dbReference>
<dbReference type="CDD" id="cd00035">
    <property type="entry name" value="ChtBD1"/>
    <property type="match status" value="1"/>
</dbReference>
<dbReference type="PANTHER" id="PTHR40633">
    <property type="entry name" value="MATRIX PROTEIN, PUTATIVE (AFU_ORTHOLOGUE AFUA_8G05410)-RELATED"/>
    <property type="match status" value="1"/>
</dbReference>
<evidence type="ECO:0000313" key="6">
    <source>
        <dbReference type="EMBL" id="CAG8473546.1"/>
    </source>
</evidence>
<evidence type="ECO:0000256" key="1">
    <source>
        <dbReference type="ARBA" id="ARBA00022669"/>
    </source>
</evidence>
<dbReference type="Pfam" id="PF00187">
    <property type="entry name" value="Chitin_bind_1"/>
    <property type="match status" value="1"/>
</dbReference>